<proteinExistence type="predicted"/>
<feature type="region of interest" description="Disordered" evidence="1">
    <location>
        <begin position="421"/>
        <end position="559"/>
    </location>
</feature>
<feature type="compositionally biased region" description="Polar residues" evidence="1">
    <location>
        <begin position="460"/>
        <end position="518"/>
    </location>
</feature>
<feature type="compositionally biased region" description="Basic residues" evidence="1">
    <location>
        <begin position="641"/>
        <end position="650"/>
    </location>
</feature>
<accession>A0A5B7EMK0</accession>
<gene>
    <name evidence="2" type="ORF">E2C01_027817</name>
</gene>
<sequence length="763" mass="85117">MLGLQREELKMAEASRPVYPEDTTFVISLPSCHPSQNSYRKSELKLLKTFCHTCKSQCEGIDVLKHLFFGIIQCKGCFEIRACNQFTRYFPMTTKCLANKDGHVLVWKELPVGYVMQHTRAEMTKKSTSVLATQEVADVASRYVQTLLSLRELEPWKAAISHMIKEPLSLKISDLPPPLQPCRITRGRTSEEEKVPPAKRRALYRTPAVPKTKTKPDGKETSVASQSPSNSLYFPMTTKCPANKDGHVLVWKELPVGYVMQHTRAEMAKKSTSVPTSEEVADVASHYVRTLMSLRELEPWKAAISYMVKNPVLLKISDLPPPMQLCRVTMGQTSEKVPPAKRRGILQAPAVAVMKAGAEGTKPRTRHSSCAAIRAFRNSGIKSIKAETPPFQTTFAPKSQSSSASLPTIPGEVTVFSAKTNTHTAPDRTHATPVKTSTHTSPAKTRTTPARTSTHTSPARNHSTPVKTSTYTSPARNHSTPVKTSTHTSPVKTSTHTSPARTCSTPAKTSTHTSPARTHSTRAEAETHTPPAKKATHFTSTTINTYTSPSRTQFTPTTTDINITPSTINIEVFPDEVRVFFAKSYTSSVKKVPYRAQSKYVSSERQSFLSMTCASPSSRKRSTTSKPASSTRRATTTLPRSRNRSKRHMSRTSPQENLQFPPRPQYIPADVFASGHYLELKWNQPFPEECPQCYCTTFTHKSIFLNTSIVKLKCWECNLHIYVHPHPDKHILFLAQKEKEKAALPKFIDNNFKMWPVNLGPQD</sequence>
<feature type="compositionally biased region" description="Low complexity" evidence="1">
    <location>
        <begin position="624"/>
        <end position="640"/>
    </location>
</feature>
<feature type="region of interest" description="Disordered" evidence="1">
    <location>
        <begin position="207"/>
        <end position="228"/>
    </location>
</feature>
<keyword evidence="3" id="KW-1185">Reference proteome</keyword>
<comment type="caution">
    <text evidence="2">The sequence shown here is derived from an EMBL/GenBank/DDBJ whole genome shotgun (WGS) entry which is preliminary data.</text>
</comment>
<organism evidence="2 3">
    <name type="scientific">Portunus trituberculatus</name>
    <name type="common">Swimming crab</name>
    <name type="synonym">Neptunus trituberculatus</name>
    <dbReference type="NCBI Taxonomy" id="210409"/>
    <lineage>
        <taxon>Eukaryota</taxon>
        <taxon>Metazoa</taxon>
        <taxon>Ecdysozoa</taxon>
        <taxon>Arthropoda</taxon>
        <taxon>Crustacea</taxon>
        <taxon>Multicrustacea</taxon>
        <taxon>Malacostraca</taxon>
        <taxon>Eumalacostraca</taxon>
        <taxon>Eucarida</taxon>
        <taxon>Decapoda</taxon>
        <taxon>Pleocyemata</taxon>
        <taxon>Brachyura</taxon>
        <taxon>Eubrachyura</taxon>
        <taxon>Portunoidea</taxon>
        <taxon>Portunidae</taxon>
        <taxon>Portuninae</taxon>
        <taxon>Portunus</taxon>
    </lineage>
</organism>
<name>A0A5B7EMK0_PORTR</name>
<evidence type="ECO:0000313" key="2">
    <source>
        <dbReference type="EMBL" id="MPC34426.1"/>
    </source>
</evidence>
<dbReference type="OrthoDB" id="6373731at2759"/>
<feature type="compositionally biased region" description="Polar residues" evidence="1">
    <location>
        <begin position="537"/>
        <end position="559"/>
    </location>
</feature>
<evidence type="ECO:0000313" key="3">
    <source>
        <dbReference type="Proteomes" id="UP000324222"/>
    </source>
</evidence>
<feature type="compositionally biased region" description="Low complexity" evidence="1">
    <location>
        <begin position="440"/>
        <end position="459"/>
    </location>
</feature>
<evidence type="ECO:0000256" key="1">
    <source>
        <dbReference type="SAM" id="MobiDB-lite"/>
    </source>
</evidence>
<dbReference type="AlphaFoldDB" id="A0A5B7EMK0"/>
<dbReference type="Proteomes" id="UP000324222">
    <property type="component" value="Unassembled WGS sequence"/>
</dbReference>
<feature type="region of interest" description="Disordered" evidence="1">
    <location>
        <begin position="611"/>
        <end position="661"/>
    </location>
</feature>
<reference evidence="2 3" key="1">
    <citation type="submission" date="2019-05" db="EMBL/GenBank/DDBJ databases">
        <title>Another draft genome of Portunus trituberculatus and its Hox gene families provides insights of decapod evolution.</title>
        <authorList>
            <person name="Jeong J.-H."/>
            <person name="Song I."/>
            <person name="Kim S."/>
            <person name="Choi T."/>
            <person name="Kim D."/>
            <person name="Ryu S."/>
            <person name="Kim W."/>
        </authorList>
    </citation>
    <scope>NUCLEOTIDE SEQUENCE [LARGE SCALE GENOMIC DNA]</scope>
    <source>
        <tissue evidence="2">Muscle</tissue>
    </source>
</reference>
<protein>
    <submittedName>
        <fullName evidence="2">Uncharacterized protein</fullName>
    </submittedName>
</protein>
<dbReference type="EMBL" id="VSRR010003053">
    <property type="protein sequence ID" value="MPC34426.1"/>
    <property type="molecule type" value="Genomic_DNA"/>
</dbReference>